<accession>A0A1Q3CST1</accession>
<protein>
    <recommendedName>
        <fullName evidence="4">CCHC-type domain-containing protein</fullName>
    </recommendedName>
</protein>
<gene>
    <name evidence="2" type="ORF">CFOL_v3_26754</name>
</gene>
<dbReference type="STRING" id="3775.A0A1Q3CST1"/>
<dbReference type="AlphaFoldDB" id="A0A1Q3CST1"/>
<keyword evidence="3" id="KW-1185">Reference proteome</keyword>
<comment type="caution">
    <text evidence="2">The sequence shown here is derived from an EMBL/GenBank/DDBJ whole genome shotgun (WGS) entry which is preliminary data.</text>
</comment>
<dbReference type="InParanoid" id="A0A1Q3CST1"/>
<reference evidence="3" key="1">
    <citation type="submission" date="2016-04" db="EMBL/GenBank/DDBJ databases">
        <title>Cephalotus genome sequencing.</title>
        <authorList>
            <person name="Fukushima K."/>
            <person name="Hasebe M."/>
            <person name="Fang X."/>
        </authorList>
    </citation>
    <scope>NUCLEOTIDE SEQUENCE [LARGE SCALE GENOMIC DNA]</scope>
    <source>
        <strain evidence="3">cv. St1</strain>
    </source>
</reference>
<name>A0A1Q3CST1_CEPFO</name>
<dbReference type="Gene3D" id="4.10.60.10">
    <property type="entry name" value="Zinc finger, CCHC-type"/>
    <property type="match status" value="1"/>
</dbReference>
<evidence type="ECO:0000313" key="2">
    <source>
        <dbReference type="EMBL" id="GAV83306.1"/>
    </source>
</evidence>
<dbReference type="OrthoDB" id="1750923at2759"/>
<evidence type="ECO:0000313" key="3">
    <source>
        <dbReference type="Proteomes" id="UP000187406"/>
    </source>
</evidence>
<evidence type="ECO:0008006" key="4">
    <source>
        <dbReference type="Google" id="ProtNLM"/>
    </source>
</evidence>
<proteinExistence type="predicted"/>
<sequence>VAGIPCKHVVCCLGHNRENLEDYCHEFYSVKRYVDTYCELMHRIPEANLDTRNMNEDIQPPPLKRLPGRLAINRRKEPGESTSTIRRSSTIKCGNCGGLGHNRKKCQSAPVAKKVTL</sequence>
<organism evidence="2 3">
    <name type="scientific">Cephalotus follicularis</name>
    <name type="common">Albany pitcher plant</name>
    <dbReference type="NCBI Taxonomy" id="3775"/>
    <lineage>
        <taxon>Eukaryota</taxon>
        <taxon>Viridiplantae</taxon>
        <taxon>Streptophyta</taxon>
        <taxon>Embryophyta</taxon>
        <taxon>Tracheophyta</taxon>
        <taxon>Spermatophyta</taxon>
        <taxon>Magnoliopsida</taxon>
        <taxon>eudicotyledons</taxon>
        <taxon>Gunneridae</taxon>
        <taxon>Pentapetalae</taxon>
        <taxon>rosids</taxon>
        <taxon>fabids</taxon>
        <taxon>Oxalidales</taxon>
        <taxon>Cephalotaceae</taxon>
        <taxon>Cephalotus</taxon>
    </lineage>
</organism>
<evidence type="ECO:0000256" key="1">
    <source>
        <dbReference type="SAM" id="MobiDB-lite"/>
    </source>
</evidence>
<dbReference type="Proteomes" id="UP000187406">
    <property type="component" value="Unassembled WGS sequence"/>
</dbReference>
<feature type="non-terminal residue" evidence="2">
    <location>
        <position position="1"/>
    </location>
</feature>
<dbReference type="EMBL" id="BDDD01002847">
    <property type="protein sequence ID" value="GAV83306.1"/>
    <property type="molecule type" value="Genomic_DNA"/>
</dbReference>
<feature type="region of interest" description="Disordered" evidence="1">
    <location>
        <begin position="52"/>
        <end position="86"/>
    </location>
</feature>